<dbReference type="OrthoDB" id="5292518at2759"/>
<feature type="compositionally biased region" description="Polar residues" evidence="1">
    <location>
        <begin position="393"/>
        <end position="410"/>
    </location>
</feature>
<keyword evidence="5" id="KW-1185">Reference proteome</keyword>
<evidence type="ECO:0000256" key="2">
    <source>
        <dbReference type="SAM" id="Phobius"/>
    </source>
</evidence>
<proteinExistence type="predicted"/>
<feature type="compositionally biased region" description="Low complexity" evidence="1">
    <location>
        <begin position="445"/>
        <end position="459"/>
    </location>
</feature>
<feature type="region of interest" description="Disordered" evidence="1">
    <location>
        <begin position="494"/>
        <end position="579"/>
    </location>
</feature>
<gene>
    <name evidence="4" type="ORF">LY89DRAFT_664829</name>
</gene>
<feature type="region of interest" description="Disordered" evidence="1">
    <location>
        <begin position="593"/>
        <end position="621"/>
    </location>
</feature>
<reference evidence="4 5" key="1">
    <citation type="submission" date="2015-10" db="EMBL/GenBank/DDBJ databases">
        <title>Full genome of DAOMC 229536 Phialocephala scopiformis, a fungal endophyte of spruce producing the potent anti-insectan compound rugulosin.</title>
        <authorList>
            <consortium name="DOE Joint Genome Institute"/>
            <person name="Walker A.K."/>
            <person name="Frasz S.L."/>
            <person name="Seifert K.A."/>
            <person name="Miller J.D."/>
            <person name="Mondo S.J."/>
            <person name="Labutti K."/>
            <person name="Lipzen A."/>
            <person name="Dockter R."/>
            <person name="Kennedy M."/>
            <person name="Grigoriev I.V."/>
            <person name="Spatafora J.W."/>
        </authorList>
    </citation>
    <scope>NUCLEOTIDE SEQUENCE [LARGE SCALE GENOMIC DNA]</scope>
    <source>
        <strain evidence="4 5">CBS 120377</strain>
    </source>
</reference>
<evidence type="ECO:0000256" key="3">
    <source>
        <dbReference type="SAM" id="SignalP"/>
    </source>
</evidence>
<evidence type="ECO:0000313" key="5">
    <source>
        <dbReference type="Proteomes" id="UP000070700"/>
    </source>
</evidence>
<dbReference type="KEGG" id="psco:LY89DRAFT_664829"/>
<feature type="signal peptide" evidence="3">
    <location>
        <begin position="1"/>
        <end position="24"/>
    </location>
</feature>
<feature type="compositionally biased region" description="Polar residues" evidence="1">
    <location>
        <begin position="531"/>
        <end position="546"/>
    </location>
</feature>
<dbReference type="GeneID" id="28822530"/>
<sequence length="621" mass="65734">MRLTGTCWSCTVALAAVFFQGTWATELEKRADRRKKFNKDGKYRSNSWPKLAQKVVEGESSDDERYLRKSMAGQPVHGLAPTPRPTTTKSTATEVTAPRITEGPSLVRWKIGSMRWDVIQDGFLGQKRDADMCPSSYQPCPSSLGGGCCPSDGYSCGTSSCLPTSASPATACGFSGYIGCDIADGGGCCPANYICAAESCSPSPGISTSQACGVNSFQCPASLGGGCCLNGMGCALSACYNTNPITFTLVETFTTTEANSGTVTLTSTITSTTVSGAPDPTETIGVLVPKVQASASPIAKQQATSAASSGGGGLSTAALGGIIGGAIFFLSAILIAAIFIIRGLNRASKAQELANSRQSGSSDRRSRQSGQRRGTLNQDVDTMSIDPLMMRGSMTSGSFHRASNVSSPHNTIPEMEGSNSPPVFLSPFSPRSPPHTHYPKGYNPVVSSDSQYSQSSGGYRNPSLDSSPQMQHNPNGYFDLPVQHQNNNRISLISSQGRRPSHGRNYSNSSEVSQSSSLAAELDAGKDGSRKSSLQAESNERSSLQRFMTRLVRRRQSDPPALTGGPVRTDWTPSPREGLGYIAEAGESKLAVDHQNQNVEPPQTPFQDISLMDQPPGFRMS</sequence>
<feature type="region of interest" description="Disordered" evidence="1">
    <location>
        <begin position="354"/>
        <end position="482"/>
    </location>
</feature>
<feature type="chain" id="PRO_5008268439" evidence="3">
    <location>
        <begin position="25"/>
        <end position="621"/>
    </location>
</feature>
<dbReference type="Proteomes" id="UP000070700">
    <property type="component" value="Unassembled WGS sequence"/>
</dbReference>
<feature type="region of interest" description="Disordered" evidence="1">
    <location>
        <begin position="70"/>
        <end position="92"/>
    </location>
</feature>
<keyword evidence="2" id="KW-0472">Membrane</keyword>
<feature type="compositionally biased region" description="Polar residues" evidence="1">
    <location>
        <begin position="463"/>
        <end position="474"/>
    </location>
</feature>
<keyword evidence="2" id="KW-0812">Transmembrane</keyword>
<accession>A0A194XNA4</accession>
<feature type="compositionally biased region" description="Polar residues" evidence="1">
    <location>
        <begin position="594"/>
        <end position="607"/>
    </location>
</feature>
<dbReference type="InParanoid" id="A0A194XNA4"/>
<dbReference type="AlphaFoldDB" id="A0A194XNA4"/>
<evidence type="ECO:0000313" key="4">
    <source>
        <dbReference type="EMBL" id="KUJ21653.1"/>
    </source>
</evidence>
<name>A0A194XNA4_MOLSC</name>
<feature type="transmembrane region" description="Helical" evidence="2">
    <location>
        <begin position="317"/>
        <end position="341"/>
    </location>
</feature>
<keyword evidence="2" id="KW-1133">Transmembrane helix</keyword>
<keyword evidence="3" id="KW-0732">Signal</keyword>
<dbReference type="RefSeq" id="XP_018076008.1">
    <property type="nucleotide sequence ID" value="XM_018212804.1"/>
</dbReference>
<dbReference type="EMBL" id="KQ947407">
    <property type="protein sequence ID" value="KUJ21653.1"/>
    <property type="molecule type" value="Genomic_DNA"/>
</dbReference>
<evidence type="ECO:0000256" key="1">
    <source>
        <dbReference type="SAM" id="MobiDB-lite"/>
    </source>
</evidence>
<organism evidence="4 5">
    <name type="scientific">Mollisia scopiformis</name>
    <name type="common">Conifer needle endophyte fungus</name>
    <name type="synonym">Phialocephala scopiformis</name>
    <dbReference type="NCBI Taxonomy" id="149040"/>
    <lineage>
        <taxon>Eukaryota</taxon>
        <taxon>Fungi</taxon>
        <taxon>Dikarya</taxon>
        <taxon>Ascomycota</taxon>
        <taxon>Pezizomycotina</taxon>
        <taxon>Leotiomycetes</taxon>
        <taxon>Helotiales</taxon>
        <taxon>Mollisiaceae</taxon>
        <taxon>Mollisia</taxon>
    </lineage>
</organism>
<feature type="compositionally biased region" description="Low complexity" evidence="1">
    <location>
        <begin position="507"/>
        <end position="517"/>
    </location>
</feature>
<protein>
    <submittedName>
        <fullName evidence="4">Uncharacterized protein</fullName>
    </submittedName>
</protein>